<proteinExistence type="predicted"/>
<accession>A0A9P4MCM2</accession>
<evidence type="ECO:0000313" key="3">
    <source>
        <dbReference type="EMBL" id="KAF2102597.1"/>
    </source>
</evidence>
<name>A0A9P4MCM2_9PEZI</name>
<feature type="compositionally biased region" description="Low complexity" evidence="1">
    <location>
        <begin position="117"/>
        <end position="136"/>
    </location>
</feature>
<feature type="compositionally biased region" description="Low complexity" evidence="1">
    <location>
        <begin position="170"/>
        <end position="186"/>
    </location>
</feature>
<dbReference type="EMBL" id="ML978122">
    <property type="protein sequence ID" value="KAF2102597.1"/>
    <property type="molecule type" value="Genomic_DNA"/>
</dbReference>
<gene>
    <name evidence="3" type="ORF">NA57DRAFT_52159</name>
</gene>
<feature type="signal peptide" evidence="2">
    <location>
        <begin position="1"/>
        <end position="22"/>
    </location>
</feature>
<feature type="region of interest" description="Disordered" evidence="1">
    <location>
        <begin position="117"/>
        <end position="232"/>
    </location>
</feature>
<sequence length="259" mass="25862">MAKSIRLTAFALIPLCAVLTDAVSLADFKPGLQDVPDPCASVYMQDIDGCTPQDFAVSCSRGCISGLVAINRKIAASCSQFDAPSGSLISFFQDGNGIQVLCNVEVVTASTSSSAATSIGESTMSLPSSVPTSSSLIFDTSMAPQPHGSPSSSSSSSSSSPTGILTATGSPTQSQQTPTPSSSSQQVTLATTARPSSSSSTSSSTSTSSAPAVQSESSGNDGSGGDPFATTAGAPSNRDVSFALLTIPLAIAAFTIFSV</sequence>
<reference evidence="3" key="1">
    <citation type="journal article" date="2020" name="Stud. Mycol.">
        <title>101 Dothideomycetes genomes: a test case for predicting lifestyles and emergence of pathogens.</title>
        <authorList>
            <person name="Haridas S."/>
            <person name="Albert R."/>
            <person name="Binder M."/>
            <person name="Bloem J."/>
            <person name="Labutti K."/>
            <person name="Salamov A."/>
            <person name="Andreopoulos B."/>
            <person name="Baker S."/>
            <person name="Barry K."/>
            <person name="Bills G."/>
            <person name="Bluhm B."/>
            <person name="Cannon C."/>
            <person name="Castanera R."/>
            <person name="Culley D."/>
            <person name="Daum C."/>
            <person name="Ezra D."/>
            <person name="Gonzalez J."/>
            <person name="Henrissat B."/>
            <person name="Kuo A."/>
            <person name="Liang C."/>
            <person name="Lipzen A."/>
            <person name="Lutzoni F."/>
            <person name="Magnuson J."/>
            <person name="Mondo S."/>
            <person name="Nolan M."/>
            <person name="Ohm R."/>
            <person name="Pangilinan J."/>
            <person name="Park H.-J."/>
            <person name="Ramirez L."/>
            <person name="Alfaro M."/>
            <person name="Sun H."/>
            <person name="Tritt A."/>
            <person name="Yoshinaga Y."/>
            <person name="Zwiers L.-H."/>
            <person name="Turgeon B."/>
            <person name="Goodwin S."/>
            <person name="Spatafora J."/>
            <person name="Crous P."/>
            <person name="Grigoriev I."/>
        </authorList>
    </citation>
    <scope>NUCLEOTIDE SEQUENCE</scope>
    <source>
        <strain evidence="3">CBS 133067</strain>
    </source>
</reference>
<feature type="compositionally biased region" description="Low complexity" evidence="1">
    <location>
        <begin position="149"/>
        <end position="161"/>
    </location>
</feature>
<keyword evidence="4" id="KW-1185">Reference proteome</keyword>
<organism evidence="3 4">
    <name type="scientific">Rhizodiscina lignyota</name>
    <dbReference type="NCBI Taxonomy" id="1504668"/>
    <lineage>
        <taxon>Eukaryota</taxon>
        <taxon>Fungi</taxon>
        <taxon>Dikarya</taxon>
        <taxon>Ascomycota</taxon>
        <taxon>Pezizomycotina</taxon>
        <taxon>Dothideomycetes</taxon>
        <taxon>Pleosporomycetidae</taxon>
        <taxon>Aulographales</taxon>
        <taxon>Rhizodiscinaceae</taxon>
        <taxon>Rhizodiscina</taxon>
    </lineage>
</organism>
<dbReference type="AlphaFoldDB" id="A0A9P4MCM2"/>
<protein>
    <submittedName>
        <fullName evidence="3">Uncharacterized protein</fullName>
    </submittedName>
</protein>
<feature type="compositionally biased region" description="Low complexity" evidence="1">
    <location>
        <begin position="196"/>
        <end position="220"/>
    </location>
</feature>
<dbReference type="Proteomes" id="UP000799772">
    <property type="component" value="Unassembled WGS sequence"/>
</dbReference>
<dbReference type="OrthoDB" id="5427833at2759"/>
<evidence type="ECO:0000313" key="4">
    <source>
        <dbReference type="Proteomes" id="UP000799772"/>
    </source>
</evidence>
<evidence type="ECO:0000256" key="1">
    <source>
        <dbReference type="SAM" id="MobiDB-lite"/>
    </source>
</evidence>
<comment type="caution">
    <text evidence="3">The sequence shown here is derived from an EMBL/GenBank/DDBJ whole genome shotgun (WGS) entry which is preliminary data.</text>
</comment>
<evidence type="ECO:0000256" key="2">
    <source>
        <dbReference type="SAM" id="SignalP"/>
    </source>
</evidence>
<feature type="chain" id="PRO_5040369786" evidence="2">
    <location>
        <begin position="23"/>
        <end position="259"/>
    </location>
</feature>
<keyword evidence="2" id="KW-0732">Signal</keyword>